<name>A0A9I9EK07_CUCME</name>
<feature type="transmembrane region" description="Helical" evidence="1">
    <location>
        <begin position="20"/>
        <end position="41"/>
    </location>
</feature>
<protein>
    <submittedName>
        <fullName evidence="2">Uncharacterized protein</fullName>
    </submittedName>
</protein>
<sequence>MKFSVRKGMPFVLHWLEWHIMWYLSSWVLYLFVLSIHFLLGEARFLFPKKRSMDLQVLSQANLKKNS</sequence>
<keyword evidence="1" id="KW-0472">Membrane</keyword>
<evidence type="ECO:0000256" key="1">
    <source>
        <dbReference type="SAM" id="Phobius"/>
    </source>
</evidence>
<keyword evidence="1" id="KW-0812">Transmembrane</keyword>
<proteinExistence type="predicted"/>
<accession>A0A9I9EK07</accession>
<dbReference type="Gramene" id="MELO3C034487.2.1">
    <property type="protein sequence ID" value="MELO3C034487.2.1"/>
    <property type="gene ID" value="MELO3C034487.2"/>
</dbReference>
<dbReference type="AlphaFoldDB" id="A0A9I9EK07"/>
<organism evidence="2">
    <name type="scientific">Cucumis melo</name>
    <name type="common">Muskmelon</name>
    <dbReference type="NCBI Taxonomy" id="3656"/>
    <lineage>
        <taxon>Eukaryota</taxon>
        <taxon>Viridiplantae</taxon>
        <taxon>Streptophyta</taxon>
        <taxon>Embryophyta</taxon>
        <taxon>Tracheophyta</taxon>
        <taxon>Spermatophyta</taxon>
        <taxon>Magnoliopsida</taxon>
        <taxon>eudicotyledons</taxon>
        <taxon>Gunneridae</taxon>
        <taxon>Pentapetalae</taxon>
        <taxon>rosids</taxon>
        <taxon>fabids</taxon>
        <taxon>Cucurbitales</taxon>
        <taxon>Cucurbitaceae</taxon>
        <taxon>Benincaseae</taxon>
        <taxon>Cucumis</taxon>
    </lineage>
</organism>
<reference evidence="2" key="1">
    <citation type="submission" date="2023-03" db="UniProtKB">
        <authorList>
            <consortium name="EnsemblPlants"/>
        </authorList>
    </citation>
    <scope>IDENTIFICATION</scope>
</reference>
<evidence type="ECO:0000313" key="2">
    <source>
        <dbReference type="EnsemblPlants" id="MELO3C034487.2.1"/>
    </source>
</evidence>
<dbReference type="EnsemblPlants" id="MELO3C034487.2.1">
    <property type="protein sequence ID" value="MELO3C034487.2.1"/>
    <property type="gene ID" value="MELO3C034487.2"/>
</dbReference>
<keyword evidence="1" id="KW-1133">Transmembrane helix</keyword>